<proteinExistence type="predicted"/>
<protein>
    <submittedName>
        <fullName evidence="1">Uncharacterized protein</fullName>
    </submittedName>
</protein>
<accession>A0A3B0XSA0</accession>
<dbReference type="EMBL" id="UOFI01000089">
    <property type="protein sequence ID" value="VAW66943.1"/>
    <property type="molecule type" value="Genomic_DNA"/>
</dbReference>
<dbReference type="AlphaFoldDB" id="A0A3B0XSA0"/>
<organism evidence="1">
    <name type="scientific">hydrothermal vent metagenome</name>
    <dbReference type="NCBI Taxonomy" id="652676"/>
    <lineage>
        <taxon>unclassified sequences</taxon>
        <taxon>metagenomes</taxon>
        <taxon>ecological metagenomes</taxon>
    </lineage>
</organism>
<evidence type="ECO:0000313" key="1">
    <source>
        <dbReference type="EMBL" id="VAW66943.1"/>
    </source>
</evidence>
<sequence length="86" mass="9545">MIYLSPILWQTQNEVLLHLRSLDVDKARLETDITSHWKRGGAFTAIGAKSLSQDLKGVLSEIFYGAAQGADKMNARNSGYADNTFQ</sequence>
<name>A0A3B0XSA0_9ZZZZ</name>
<gene>
    <name evidence="1" type="ORF">MNBD_GAMMA09-1427</name>
</gene>
<reference evidence="1" key="1">
    <citation type="submission" date="2018-06" db="EMBL/GenBank/DDBJ databases">
        <authorList>
            <person name="Zhirakovskaya E."/>
        </authorList>
    </citation>
    <scope>NUCLEOTIDE SEQUENCE</scope>
</reference>